<dbReference type="Proteomes" id="UP000559010">
    <property type="component" value="Unassembled WGS sequence"/>
</dbReference>
<keyword evidence="1" id="KW-0732">Signal</keyword>
<dbReference type="InterPro" id="IPR027843">
    <property type="entry name" value="DUF4440"/>
</dbReference>
<proteinExistence type="predicted"/>
<protein>
    <submittedName>
        <fullName evidence="3">Nuclear transport factor 2 family protein</fullName>
    </submittedName>
</protein>
<keyword evidence="4" id="KW-1185">Reference proteome</keyword>
<comment type="caution">
    <text evidence="3">The sequence shown here is derived from an EMBL/GenBank/DDBJ whole genome shotgun (WGS) entry which is preliminary data.</text>
</comment>
<dbReference type="Pfam" id="PF14534">
    <property type="entry name" value="DUF4440"/>
    <property type="match status" value="1"/>
</dbReference>
<dbReference type="SUPFAM" id="SSF54427">
    <property type="entry name" value="NTF2-like"/>
    <property type="match status" value="1"/>
</dbReference>
<feature type="domain" description="DUF4440" evidence="2">
    <location>
        <begin position="37"/>
        <end position="139"/>
    </location>
</feature>
<dbReference type="AlphaFoldDB" id="A0A848J0K3"/>
<accession>A0A848J0K3</accession>
<dbReference type="RefSeq" id="WP_169682411.1">
    <property type="nucleotide sequence ID" value="NZ_JABBNU010000008.1"/>
</dbReference>
<evidence type="ECO:0000256" key="1">
    <source>
        <dbReference type="SAM" id="SignalP"/>
    </source>
</evidence>
<gene>
    <name evidence="3" type="ORF">HH304_13175</name>
</gene>
<reference evidence="3 4" key="1">
    <citation type="submission" date="2020-04" db="EMBL/GenBank/DDBJ databases">
        <title>Flammeovirgaceae bacterium KN852 isolated from deep sea.</title>
        <authorList>
            <person name="Zhang D.-C."/>
        </authorList>
    </citation>
    <scope>NUCLEOTIDE SEQUENCE [LARGE SCALE GENOMIC DNA]</scope>
    <source>
        <strain evidence="3 4">KN852</strain>
    </source>
</reference>
<dbReference type="EMBL" id="JABBNU010000008">
    <property type="protein sequence ID" value="NMM49356.1"/>
    <property type="molecule type" value="Genomic_DNA"/>
</dbReference>
<evidence type="ECO:0000313" key="4">
    <source>
        <dbReference type="Proteomes" id="UP000559010"/>
    </source>
</evidence>
<feature type="chain" id="PRO_5032596936" evidence="1">
    <location>
        <begin position="20"/>
        <end position="145"/>
    </location>
</feature>
<organism evidence="3 4">
    <name type="scientific">Marinigracilibium pacificum</name>
    <dbReference type="NCBI Taxonomy" id="2729599"/>
    <lineage>
        <taxon>Bacteria</taxon>
        <taxon>Pseudomonadati</taxon>
        <taxon>Bacteroidota</taxon>
        <taxon>Cytophagia</taxon>
        <taxon>Cytophagales</taxon>
        <taxon>Flammeovirgaceae</taxon>
        <taxon>Marinigracilibium</taxon>
    </lineage>
</organism>
<dbReference type="InterPro" id="IPR032710">
    <property type="entry name" value="NTF2-like_dom_sf"/>
</dbReference>
<evidence type="ECO:0000313" key="3">
    <source>
        <dbReference type="EMBL" id="NMM49356.1"/>
    </source>
</evidence>
<feature type="signal peptide" evidence="1">
    <location>
        <begin position="1"/>
        <end position="19"/>
    </location>
</feature>
<dbReference type="Gene3D" id="3.10.450.50">
    <property type="match status" value="1"/>
</dbReference>
<name>A0A848J0K3_9BACT</name>
<evidence type="ECO:0000259" key="2">
    <source>
        <dbReference type="Pfam" id="PF14534"/>
    </source>
</evidence>
<sequence length="145" mass="16668">MRFIFFGAFIFLMSLSALHAQSGNIEDRKEIMMVLAEQAMAWNEGNIPEYMNGYWRSDSLVFVGSKGVTKGWEKTLENYQSSYPNKAAMGTLKFDIVDLYPIADNTYFMIGKWHLTRLQGNLNGHFTLVWKLINGKWKIVSDHSS</sequence>